<reference evidence="1 2" key="1">
    <citation type="submission" date="2021-06" db="EMBL/GenBank/DDBJ databases">
        <title>Actinoplanes lichenicola sp. nov., and Actinoplanes ovalisporus sp. nov., isolated from lichen in Thailand.</title>
        <authorList>
            <person name="Saeng-In P."/>
            <person name="Kanchanasin P."/>
            <person name="Yuki M."/>
            <person name="Kudo T."/>
            <person name="Ohkuma M."/>
            <person name="Phongsopitanun W."/>
            <person name="Tanasupawat S."/>
        </authorList>
    </citation>
    <scope>NUCLEOTIDE SEQUENCE [LARGE SCALE GENOMIC DNA]</scope>
    <source>
        <strain evidence="1 2">NBRC 110975</strain>
    </source>
</reference>
<gene>
    <name evidence="1" type="ORF">KOI35_10765</name>
</gene>
<name>A0ABS5YKH4_9ACTN</name>
<sequence>MLPVMVTDMGERRRPDQGQPIALLTGLRLEYVRLGHAIVLSFTGGRQVLIETAAHLAGPDGHAVVEPGEHPSDALAGLLGDTVRTAWTGEAGDLTISFTSGAVLLICPDPDVESWAVTDPDGFLIVCLAGGETATWGSEPA</sequence>
<organism evidence="1 2">
    <name type="scientific">Paractinoplanes bogorensis</name>
    <dbReference type="NCBI Taxonomy" id="1610840"/>
    <lineage>
        <taxon>Bacteria</taxon>
        <taxon>Bacillati</taxon>
        <taxon>Actinomycetota</taxon>
        <taxon>Actinomycetes</taxon>
        <taxon>Micromonosporales</taxon>
        <taxon>Micromonosporaceae</taxon>
        <taxon>Paractinoplanes</taxon>
    </lineage>
</organism>
<comment type="caution">
    <text evidence="1">The sequence shown here is derived from an EMBL/GenBank/DDBJ whole genome shotgun (WGS) entry which is preliminary data.</text>
</comment>
<dbReference type="Proteomes" id="UP001519654">
    <property type="component" value="Unassembled WGS sequence"/>
</dbReference>
<protein>
    <submittedName>
        <fullName evidence="1">Uncharacterized protein</fullName>
    </submittedName>
</protein>
<dbReference type="EMBL" id="JAHKKG010000003">
    <property type="protein sequence ID" value="MBU2663970.1"/>
    <property type="molecule type" value="Genomic_DNA"/>
</dbReference>
<accession>A0ABS5YKH4</accession>
<dbReference type="RefSeq" id="WP_215786099.1">
    <property type="nucleotide sequence ID" value="NZ_JAHKKG010000003.1"/>
</dbReference>
<dbReference type="Pfam" id="PF19686">
    <property type="entry name" value="DUF6188"/>
    <property type="match status" value="1"/>
</dbReference>
<evidence type="ECO:0000313" key="1">
    <source>
        <dbReference type="EMBL" id="MBU2663970.1"/>
    </source>
</evidence>
<keyword evidence="2" id="KW-1185">Reference proteome</keyword>
<proteinExistence type="predicted"/>
<evidence type="ECO:0000313" key="2">
    <source>
        <dbReference type="Proteomes" id="UP001519654"/>
    </source>
</evidence>
<dbReference type="InterPro" id="IPR046179">
    <property type="entry name" value="DUF6188"/>
</dbReference>